<feature type="transmembrane region" description="Helical" evidence="8">
    <location>
        <begin position="207"/>
        <end position="230"/>
    </location>
</feature>
<comment type="subcellular location">
    <subcellularLocation>
        <location evidence="1 8">Cell membrane</location>
        <topology evidence="1 8">Multi-pass membrane protein</topology>
    </subcellularLocation>
</comment>
<dbReference type="Pfam" id="PF00528">
    <property type="entry name" value="BPD_transp_1"/>
    <property type="match status" value="1"/>
</dbReference>
<reference evidence="11" key="1">
    <citation type="submission" date="2017-08" db="EMBL/GenBank/DDBJ databases">
        <authorList>
            <person name="Varghese N."/>
            <person name="Submissions S."/>
        </authorList>
    </citation>
    <scope>NUCLEOTIDE SEQUENCE [LARGE SCALE GENOMIC DNA]</scope>
    <source>
        <strain evidence="11">JA234</strain>
    </source>
</reference>
<protein>
    <submittedName>
        <fullName evidence="10">Putative spermidine/putrescine transport system permease protein</fullName>
    </submittedName>
</protein>
<evidence type="ECO:0000256" key="8">
    <source>
        <dbReference type="RuleBase" id="RU363032"/>
    </source>
</evidence>
<dbReference type="CDD" id="cd06261">
    <property type="entry name" value="TM_PBP2"/>
    <property type="match status" value="1"/>
</dbReference>
<feature type="transmembrane region" description="Helical" evidence="8">
    <location>
        <begin position="236"/>
        <end position="254"/>
    </location>
</feature>
<feature type="domain" description="ABC transmembrane type-1" evidence="9">
    <location>
        <begin position="204"/>
        <end position="412"/>
    </location>
</feature>
<dbReference type="Proteomes" id="UP000219467">
    <property type="component" value="Unassembled WGS sequence"/>
</dbReference>
<name>A0A285CNE2_9RHOB</name>
<organism evidence="10 11">
    <name type="scientific">Cereibacter ovatus</name>
    <dbReference type="NCBI Taxonomy" id="439529"/>
    <lineage>
        <taxon>Bacteria</taxon>
        <taxon>Pseudomonadati</taxon>
        <taxon>Pseudomonadota</taxon>
        <taxon>Alphaproteobacteria</taxon>
        <taxon>Rhodobacterales</taxon>
        <taxon>Paracoccaceae</taxon>
        <taxon>Cereibacter</taxon>
    </lineage>
</organism>
<evidence type="ECO:0000256" key="4">
    <source>
        <dbReference type="ARBA" id="ARBA00022475"/>
    </source>
</evidence>
<feature type="transmembrane region" description="Helical" evidence="8">
    <location>
        <begin position="39"/>
        <end position="58"/>
    </location>
</feature>
<evidence type="ECO:0000256" key="5">
    <source>
        <dbReference type="ARBA" id="ARBA00022692"/>
    </source>
</evidence>
<evidence type="ECO:0000256" key="2">
    <source>
        <dbReference type="ARBA" id="ARBA00007069"/>
    </source>
</evidence>
<evidence type="ECO:0000259" key="9">
    <source>
        <dbReference type="PROSITE" id="PS50928"/>
    </source>
</evidence>
<keyword evidence="3 8" id="KW-0813">Transport</keyword>
<dbReference type="GO" id="GO:0005886">
    <property type="term" value="C:plasma membrane"/>
    <property type="evidence" value="ECO:0007669"/>
    <property type="project" value="UniProtKB-SubCell"/>
</dbReference>
<accession>A0A285CNE2</accession>
<evidence type="ECO:0000256" key="7">
    <source>
        <dbReference type="ARBA" id="ARBA00023136"/>
    </source>
</evidence>
<feature type="transmembrane region" description="Helical" evidence="8">
    <location>
        <begin position="294"/>
        <end position="314"/>
    </location>
</feature>
<dbReference type="GO" id="GO:0055085">
    <property type="term" value="P:transmembrane transport"/>
    <property type="evidence" value="ECO:0007669"/>
    <property type="project" value="InterPro"/>
</dbReference>
<dbReference type="AlphaFoldDB" id="A0A285CNE2"/>
<dbReference type="PANTHER" id="PTHR42929:SF5">
    <property type="entry name" value="ABC TRANSPORTER PERMEASE PROTEIN"/>
    <property type="match status" value="1"/>
</dbReference>
<dbReference type="OrthoDB" id="9807047at2"/>
<dbReference type="PROSITE" id="PS50928">
    <property type="entry name" value="ABC_TM1"/>
    <property type="match status" value="1"/>
</dbReference>
<feature type="transmembrane region" description="Helical" evidence="8">
    <location>
        <begin position="389"/>
        <end position="412"/>
    </location>
</feature>
<keyword evidence="4" id="KW-1003">Cell membrane</keyword>
<dbReference type="PANTHER" id="PTHR42929">
    <property type="entry name" value="INNER MEMBRANE ABC TRANSPORTER PERMEASE PROTEIN YDCU-RELATED-RELATED"/>
    <property type="match status" value="1"/>
</dbReference>
<feature type="transmembrane region" description="Helical" evidence="8">
    <location>
        <begin position="348"/>
        <end position="369"/>
    </location>
</feature>
<dbReference type="SUPFAM" id="SSF161098">
    <property type="entry name" value="MetI-like"/>
    <property type="match status" value="1"/>
</dbReference>
<gene>
    <name evidence="10" type="ORF">SAMN05878503_10359</name>
</gene>
<dbReference type="InterPro" id="IPR035906">
    <property type="entry name" value="MetI-like_sf"/>
</dbReference>
<evidence type="ECO:0000256" key="1">
    <source>
        <dbReference type="ARBA" id="ARBA00004651"/>
    </source>
</evidence>
<keyword evidence="7 8" id="KW-0472">Membrane</keyword>
<dbReference type="RefSeq" id="WP_097029538.1">
    <property type="nucleotide sequence ID" value="NZ_OAOQ01000003.1"/>
</dbReference>
<keyword evidence="6 8" id="KW-1133">Transmembrane helix</keyword>
<evidence type="ECO:0000256" key="6">
    <source>
        <dbReference type="ARBA" id="ARBA00022989"/>
    </source>
</evidence>
<keyword evidence="11" id="KW-1185">Reference proteome</keyword>
<evidence type="ECO:0000313" key="10">
    <source>
        <dbReference type="EMBL" id="SNX69074.1"/>
    </source>
</evidence>
<keyword evidence="5 8" id="KW-0812">Transmembrane</keyword>
<sequence>MADATADLAAEPTGRLTTADGRPLKTALARAQARARRRAFLLVLPLLLFILVTFIVPIGQMLHRSIHNDGFSANMPLLSQWFARTEPGTAPDEAAYAALAADLQAAAKAKTVGVVGTRVNYEMPGTRSLFTSTGRKARGFEPPYREAILQADPKWADPTLWGTMRQVSQAYSPNFFLAAVDLARDNEGNIVQAPPERRVYLMLFQRTFLIAGLITVLCLLLGFPVAHLLATLPLRASNLLMILVLLPFWTSLLVRTTSWIVLLQGQGVVNNTLVATGLITDQNRMQMIYNQTGTIIAMTHILLPFMILPLYSVMRPIPPTYVRAARSLGASSWTAFRRVYLPQTLPGIGAGALLVFILGVGYYITPALVGGASGQLISNLIAFHMQDSLNWSLAAALAAVLLGLVLILYWLYDRLVGIDNLKLG</sequence>
<evidence type="ECO:0000256" key="3">
    <source>
        <dbReference type="ARBA" id="ARBA00022448"/>
    </source>
</evidence>
<dbReference type="EMBL" id="OAOQ01000003">
    <property type="protein sequence ID" value="SNX69074.1"/>
    <property type="molecule type" value="Genomic_DNA"/>
</dbReference>
<evidence type="ECO:0000313" key="11">
    <source>
        <dbReference type="Proteomes" id="UP000219467"/>
    </source>
</evidence>
<comment type="similarity">
    <text evidence="2">Belongs to the binding-protein-dependent transport system permease family. CysTW subfamily.</text>
</comment>
<dbReference type="Gene3D" id="1.10.3720.10">
    <property type="entry name" value="MetI-like"/>
    <property type="match status" value="1"/>
</dbReference>
<dbReference type="InterPro" id="IPR000515">
    <property type="entry name" value="MetI-like"/>
</dbReference>
<proteinExistence type="inferred from homology"/>